<keyword evidence="2" id="KW-1185">Reference proteome</keyword>
<dbReference type="KEGG" id="nde:NIDE1073"/>
<dbReference type="HOGENOM" id="CLU_179050_0_0_0"/>
<dbReference type="STRING" id="330214.NIDE1073"/>
<reference evidence="1 2" key="1">
    <citation type="journal article" date="2010" name="Proc. Natl. Acad. Sci. U.S.A.">
        <title>A Nitrospira metagenome illuminates the physiology and evolution of globally important nitrite-oxidizing bacteria.</title>
        <authorList>
            <person name="Lucker S."/>
            <person name="Wagner M."/>
            <person name="Maixner F."/>
            <person name="Pelletier E."/>
            <person name="Koch H."/>
            <person name="Vacherie B."/>
            <person name="Rattei T."/>
            <person name="Sinninghe Damste J."/>
            <person name="Spieck E."/>
            <person name="Le Paslier D."/>
            <person name="Daims H."/>
        </authorList>
    </citation>
    <scope>NUCLEOTIDE SEQUENCE [LARGE SCALE GENOMIC DNA]</scope>
</reference>
<organism evidence="1 2">
    <name type="scientific">Nitrospira defluvii</name>
    <dbReference type="NCBI Taxonomy" id="330214"/>
    <lineage>
        <taxon>Bacteria</taxon>
        <taxon>Pseudomonadati</taxon>
        <taxon>Nitrospirota</taxon>
        <taxon>Nitrospiria</taxon>
        <taxon>Nitrospirales</taxon>
        <taxon>Nitrospiraceae</taxon>
        <taxon>Nitrospira</taxon>
    </lineage>
</organism>
<evidence type="ECO:0000313" key="1">
    <source>
        <dbReference type="EMBL" id="CBK40833.1"/>
    </source>
</evidence>
<evidence type="ECO:0008006" key="3">
    <source>
        <dbReference type="Google" id="ProtNLM"/>
    </source>
</evidence>
<dbReference type="InterPro" id="IPR010696">
    <property type="entry name" value="DUF1272"/>
</dbReference>
<protein>
    <recommendedName>
        <fullName evidence="3">Urease</fullName>
    </recommendedName>
</protein>
<gene>
    <name evidence="1" type="ORF">NIDE1073</name>
</gene>
<dbReference type="Pfam" id="PF06906">
    <property type="entry name" value="DUF1272"/>
    <property type="match status" value="1"/>
</dbReference>
<dbReference type="AlphaFoldDB" id="D8PC74"/>
<dbReference type="OrthoDB" id="9808883at2"/>
<dbReference type="Proteomes" id="UP000001660">
    <property type="component" value="Chromosome"/>
</dbReference>
<dbReference type="EMBL" id="FP929003">
    <property type="protein sequence ID" value="CBK40833.1"/>
    <property type="molecule type" value="Genomic_DNA"/>
</dbReference>
<name>D8PC74_9BACT</name>
<sequence>MLELRPTCEQCNKSLPPNSREARICSYECTFCAACVEQVLGNVCPNCGGGFAPRPIRPSNNWKGDNFLGKDPANTTVKHRPVDLAAHESFAAAIRAIPPEKR</sequence>
<evidence type="ECO:0000313" key="2">
    <source>
        <dbReference type="Proteomes" id="UP000001660"/>
    </source>
</evidence>
<accession>D8PC74</accession>
<proteinExistence type="predicted"/>
<dbReference type="eggNOG" id="COG3813">
    <property type="taxonomic scope" value="Bacteria"/>
</dbReference>